<evidence type="ECO:0000313" key="2">
    <source>
        <dbReference type="EMBL" id="AFH40258.1"/>
    </source>
</evidence>
<dbReference type="AlphaFoldDB" id="H9ZV98"/>
<name>H9ZV98_THETH</name>
<sequence length="228" mass="25226">MWPRPFLPESISASTPRTTPIPVPSRRPVRTMGMDPGRATVLTTWYREAPNTLATSKNTRSTERTPSIELTTTGMNTPKATMAKREPSPKPKMRRRRGKRALFGKALSTETRGSNTSLSVIEIPMASPRTIPGTAPIAIPIPRRPRVAIRSAWRAGSRRKVNAVFRTTVGGGKKRASRRPILLDASQRRRRPKPDQSSGLPPTTQIQRLAPTLTERLSAIFPPPDLLC</sequence>
<dbReference type="Proteomes" id="UP000007388">
    <property type="component" value="Plasmid pTTJL1802"/>
</dbReference>
<feature type="region of interest" description="Disordered" evidence="1">
    <location>
        <begin position="1"/>
        <end position="35"/>
    </location>
</feature>
<gene>
    <name evidence="2" type="ORF">TtJL18_2433</name>
</gene>
<feature type="region of interest" description="Disordered" evidence="1">
    <location>
        <begin position="169"/>
        <end position="204"/>
    </location>
</feature>
<feature type="compositionally biased region" description="Polar residues" evidence="1">
    <location>
        <begin position="52"/>
        <end position="74"/>
    </location>
</feature>
<proteinExistence type="predicted"/>
<dbReference type="HOGENOM" id="CLU_1214324_0_0_0"/>
<keyword evidence="2" id="KW-0614">Plasmid</keyword>
<feature type="compositionally biased region" description="Polar residues" evidence="1">
    <location>
        <begin position="195"/>
        <end position="204"/>
    </location>
</feature>
<organism evidence="2 3">
    <name type="scientific">Thermus thermophilus JL-18</name>
    <dbReference type="NCBI Taxonomy" id="798128"/>
    <lineage>
        <taxon>Bacteria</taxon>
        <taxon>Thermotogati</taxon>
        <taxon>Deinococcota</taxon>
        <taxon>Deinococci</taxon>
        <taxon>Thermales</taxon>
        <taxon>Thermaceae</taxon>
        <taxon>Thermus</taxon>
    </lineage>
</organism>
<feature type="region of interest" description="Disordered" evidence="1">
    <location>
        <begin position="79"/>
        <end position="98"/>
    </location>
</feature>
<geneLocation type="plasmid" evidence="2 3">
    <name>pTTJL1802</name>
</geneLocation>
<dbReference type="EMBL" id="CP003254">
    <property type="protein sequence ID" value="AFH40258.1"/>
    <property type="molecule type" value="Genomic_DNA"/>
</dbReference>
<evidence type="ECO:0000313" key="3">
    <source>
        <dbReference type="Proteomes" id="UP000007388"/>
    </source>
</evidence>
<protein>
    <submittedName>
        <fullName evidence="2">Uncharacterized protein</fullName>
    </submittedName>
</protein>
<feature type="region of interest" description="Disordered" evidence="1">
    <location>
        <begin position="51"/>
        <end position="74"/>
    </location>
</feature>
<evidence type="ECO:0000256" key="1">
    <source>
        <dbReference type="SAM" id="MobiDB-lite"/>
    </source>
</evidence>
<dbReference type="KEGG" id="ttl:TtJL18_2433"/>
<reference evidence="2 3" key="1">
    <citation type="journal article" date="2013" name="Genome Announc.">
        <title>Whole Genome Sequencing of Thermus oshimai JL-2 and Thermus thermophilus JL-18, Incomplete Denitrifiers from the United States Great Basin.</title>
        <authorList>
            <person name="Murugapiran S.K."/>
            <person name="Huntemann M."/>
            <person name="Wei C.L."/>
            <person name="Han J."/>
            <person name="Detter J.C."/>
            <person name="Han C.S."/>
            <person name="Erkkila T.H."/>
            <person name="Teshima H."/>
            <person name="Chen A."/>
            <person name="Kyrpides N."/>
            <person name="Mavrommatis K."/>
            <person name="Markowitz V."/>
            <person name="Szeto E."/>
            <person name="Ivanova N."/>
            <person name="Pagani I."/>
            <person name="Lam J."/>
            <person name="McDonald A.I."/>
            <person name="Dodsworth J.A."/>
            <person name="Pati A."/>
            <person name="Goodwin L."/>
            <person name="Peters L."/>
            <person name="Pitluck S."/>
            <person name="Woyke T."/>
            <person name="Hedlund B.P."/>
        </authorList>
    </citation>
    <scope>NUCLEOTIDE SEQUENCE [LARGE SCALE GENOMIC DNA]</scope>
    <source>
        <strain evidence="2 3">JL-18</strain>
        <plasmid evidence="2 3">pTTJL1802</plasmid>
    </source>
</reference>
<accession>H9ZV98</accession>